<protein>
    <submittedName>
        <fullName evidence="1">Uncharacterized protein</fullName>
    </submittedName>
</protein>
<proteinExistence type="predicted"/>
<keyword evidence="2" id="KW-1185">Reference proteome</keyword>
<gene>
    <name evidence="1" type="ORF">DCC39_02460</name>
</gene>
<sequence>MNLFHRFLKGIGILSLGVALGFGIVHSVGKGDNLKETAHAQVFAKDRTAENDKDIDYPNVLEEMTKPEKNGNIQIDQIEFMNDEAIEVEFYDSDGNPLKSEVKNAILDFFISQLFENGK</sequence>
<dbReference type="AlphaFoldDB" id="A0A2U1K7Q0"/>
<evidence type="ECO:0000313" key="1">
    <source>
        <dbReference type="EMBL" id="PWA13013.1"/>
    </source>
</evidence>
<organism evidence="1 2">
    <name type="scientific">Pueribacillus theae</name>
    <dbReference type="NCBI Taxonomy" id="2171751"/>
    <lineage>
        <taxon>Bacteria</taxon>
        <taxon>Bacillati</taxon>
        <taxon>Bacillota</taxon>
        <taxon>Bacilli</taxon>
        <taxon>Bacillales</taxon>
        <taxon>Bacillaceae</taxon>
        <taxon>Pueribacillus</taxon>
    </lineage>
</organism>
<dbReference type="Proteomes" id="UP000245998">
    <property type="component" value="Unassembled WGS sequence"/>
</dbReference>
<dbReference type="RefSeq" id="WP_116553299.1">
    <property type="nucleotide sequence ID" value="NZ_QCZG01000003.1"/>
</dbReference>
<dbReference type="EMBL" id="QCZG01000003">
    <property type="protein sequence ID" value="PWA13013.1"/>
    <property type="molecule type" value="Genomic_DNA"/>
</dbReference>
<comment type="caution">
    <text evidence="1">The sequence shown here is derived from an EMBL/GenBank/DDBJ whole genome shotgun (WGS) entry which is preliminary data.</text>
</comment>
<evidence type="ECO:0000313" key="2">
    <source>
        <dbReference type="Proteomes" id="UP000245998"/>
    </source>
</evidence>
<accession>A0A2U1K7Q0</accession>
<name>A0A2U1K7Q0_9BACI</name>
<reference evidence="1 2" key="1">
    <citation type="submission" date="2018-04" db="EMBL/GenBank/DDBJ databases">
        <title>Camelliibacillus theae gen. nov., sp. nov., isolated from Pu'er tea.</title>
        <authorList>
            <person name="Niu L."/>
        </authorList>
    </citation>
    <scope>NUCLEOTIDE SEQUENCE [LARGE SCALE GENOMIC DNA]</scope>
    <source>
        <strain evidence="1 2">T8</strain>
    </source>
</reference>